<proteinExistence type="predicted"/>
<dbReference type="EMBL" id="CP020474">
    <property type="protein sequence ID" value="ARE81944.1"/>
    <property type="molecule type" value="Genomic_DNA"/>
</dbReference>
<protein>
    <submittedName>
        <fullName evidence="3">D-amino acid dehydrogenase 1</fullName>
        <ecNumber evidence="3">1.4.99.-</ecNumber>
    </submittedName>
</protein>
<evidence type="ECO:0000313" key="4">
    <source>
        <dbReference type="Proteomes" id="UP000192273"/>
    </source>
</evidence>
<dbReference type="InterPro" id="IPR006076">
    <property type="entry name" value="FAD-dep_OxRdtase"/>
</dbReference>
<dbReference type="SUPFAM" id="SSF51905">
    <property type="entry name" value="FAD/NAD(P)-binding domain"/>
    <property type="match status" value="1"/>
</dbReference>
<evidence type="ECO:0000313" key="3">
    <source>
        <dbReference type="EMBL" id="ARE81944.1"/>
    </source>
</evidence>
<dbReference type="PANTHER" id="PTHR13847">
    <property type="entry name" value="SARCOSINE DEHYDROGENASE-RELATED"/>
    <property type="match status" value="1"/>
</dbReference>
<name>A0A1V0RJK6_9RHOB</name>
<dbReference type="GO" id="GO:0005737">
    <property type="term" value="C:cytoplasm"/>
    <property type="evidence" value="ECO:0007669"/>
    <property type="project" value="TreeGrafter"/>
</dbReference>
<dbReference type="AlphaFoldDB" id="A0A1V0RJK6"/>
<keyword evidence="1 3" id="KW-0560">Oxidoreductase</keyword>
<dbReference type="GO" id="GO:0016491">
    <property type="term" value="F:oxidoreductase activity"/>
    <property type="evidence" value="ECO:0007669"/>
    <property type="project" value="UniProtKB-KW"/>
</dbReference>
<dbReference type="SUPFAM" id="SSF54373">
    <property type="entry name" value="FAD-linked reductases, C-terminal domain"/>
    <property type="match status" value="1"/>
</dbReference>
<evidence type="ECO:0000259" key="2">
    <source>
        <dbReference type="Pfam" id="PF01266"/>
    </source>
</evidence>
<organism evidence="3 4">
    <name type="scientific">Roseovarius mucosus</name>
    <dbReference type="NCBI Taxonomy" id="215743"/>
    <lineage>
        <taxon>Bacteria</taxon>
        <taxon>Pseudomonadati</taxon>
        <taxon>Pseudomonadota</taxon>
        <taxon>Alphaproteobacteria</taxon>
        <taxon>Rhodobacterales</taxon>
        <taxon>Roseobacteraceae</taxon>
        <taxon>Roseovarius</taxon>
    </lineage>
</organism>
<dbReference type="RefSeq" id="WP_081506303.1">
    <property type="nucleotide sequence ID" value="NZ_CP020474.1"/>
</dbReference>
<dbReference type="InterPro" id="IPR036188">
    <property type="entry name" value="FAD/NAD-bd_sf"/>
</dbReference>
<dbReference type="PANTHER" id="PTHR13847:SF289">
    <property type="entry name" value="GLYCINE OXIDASE"/>
    <property type="match status" value="1"/>
</dbReference>
<accession>A0A1V0RJK6</accession>
<dbReference type="Proteomes" id="UP000192273">
    <property type="component" value="Chromosome"/>
</dbReference>
<dbReference type="Gene3D" id="3.30.9.10">
    <property type="entry name" value="D-Amino Acid Oxidase, subunit A, domain 2"/>
    <property type="match status" value="1"/>
</dbReference>
<feature type="domain" description="FAD dependent oxidoreductase" evidence="2">
    <location>
        <begin position="5"/>
        <end position="392"/>
    </location>
</feature>
<gene>
    <name evidence="3" type="primary">dadA1</name>
    <name evidence="3" type="ORF">ROSMUCSMR3_00440</name>
</gene>
<dbReference type="Gene3D" id="3.50.50.60">
    <property type="entry name" value="FAD/NAD(P)-binding domain"/>
    <property type="match status" value="2"/>
</dbReference>
<dbReference type="OrthoDB" id="9805337at2"/>
<evidence type="ECO:0000256" key="1">
    <source>
        <dbReference type="ARBA" id="ARBA00023002"/>
    </source>
</evidence>
<reference evidence="3 4" key="1">
    <citation type="submission" date="2017-03" db="EMBL/GenBank/DDBJ databases">
        <title>Genome Sequence of Roseovarius mucosus strain SMR3 Isolated from a culture of the Diatom Skeletonema marinoi.</title>
        <authorList>
            <person name="Topel M."/>
            <person name="Pinder M."/>
            <person name="Johansson O.N."/>
            <person name="Kourtchenko O."/>
            <person name="Godhe A."/>
            <person name="Clarke A.K."/>
        </authorList>
    </citation>
    <scope>NUCLEOTIDE SEQUENCE [LARGE SCALE GENOMIC DNA]</scope>
    <source>
        <strain evidence="3 4">SMR3</strain>
    </source>
</reference>
<dbReference type="Pfam" id="PF01266">
    <property type="entry name" value="DAO"/>
    <property type="match status" value="1"/>
</dbReference>
<sequence>MDGHVTIIGAGIVGICTAISLCERGFSVRLIDRGIPGQETSFGNAGVISPWSIIPQSMPGIWKTLPGLLLDRDSPLSVRPRFWPRMIPWGLRFLRHATEEKARAASDCMEYLCGPSVDLYRRLLAGTGHEDLLAENYYIHAFRTADKASLKNLDYRIRVEKGGDLALIGPRELQTLEPGLSSDFRAAVVIKGQARARAPGQLGQVLTAKARGLGIEVVQAEVIRLSHQNGSWTIFAKGQNFTAPRVVLAAGVWSADLLRALGINLPLVAERGYHVEFAAPGVTLNHSVMDVDGKAVASSMLGGLRLAGTAEFAAIDAPPDPRKQAILTRQAKAMCPDLSTAQGSFWMGRRPSFPDSLPALGAVRGQDGLFAAFGHSHYGLMMAPKTGEVLADIISGCPANASLDALKMDRFL</sequence>
<dbReference type="EC" id="1.4.99.-" evidence="3"/>
<dbReference type="KEGG" id="rmm:ROSMUCSMR3_00440"/>
<keyword evidence="4" id="KW-1185">Reference proteome</keyword>